<dbReference type="EMBL" id="BAABHK010000001">
    <property type="protein sequence ID" value="GAA4621402.1"/>
    <property type="molecule type" value="Genomic_DNA"/>
</dbReference>
<feature type="chain" id="PRO_5045353775" description="HNH endonuclease" evidence="2">
    <location>
        <begin position="28"/>
        <end position="230"/>
    </location>
</feature>
<evidence type="ECO:0000313" key="3">
    <source>
        <dbReference type="EMBL" id="GAA4621402.1"/>
    </source>
</evidence>
<dbReference type="RefSeq" id="WP_345429349.1">
    <property type="nucleotide sequence ID" value="NZ_BAABHK010000001.1"/>
</dbReference>
<evidence type="ECO:0000256" key="2">
    <source>
        <dbReference type="SAM" id="SignalP"/>
    </source>
</evidence>
<dbReference type="PROSITE" id="PS51257">
    <property type="entry name" value="PROKAR_LIPOPROTEIN"/>
    <property type="match status" value="1"/>
</dbReference>
<organism evidence="3 4">
    <name type="scientific">Actinoallomurus vinaceus</name>
    <dbReference type="NCBI Taxonomy" id="1080074"/>
    <lineage>
        <taxon>Bacteria</taxon>
        <taxon>Bacillati</taxon>
        <taxon>Actinomycetota</taxon>
        <taxon>Actinomycetes</taxon>
        <taxon>Streptosporangiales</taxon>
        <taxon>Thermomonosporaceae</taxon>
        <taxon>Actinoallomurus</taxon>
    </lineage>
</organism>
<comment type="caution">
    <text evidence="3">The sequence shown here is derived from an EMBL/GenBank/DDBJ whole genome shotgun (WGS) entry which is preliminary data.</text>
</comment>
<sequence length="230" mass="24241">MGWCEMRQQWRTRLGIVSAVFPLVVAAGCGTSGTPASGGAPASGSGSAKLPIGDGKAPMPSPGTCKVGKRDGQPLPDRDCTPGAVNPDVTQSNIKRTICKVGWTKTVRPSSSVTRVMKAKSARSYSLGREVQSEYDHLVPLELGGAPDDPRNLWVEPGRIPNPKDAVEHKLNDAVCSGLVPLAKAQRAIAVRWVTAFDDTGLRVSGSKVCLRDNPSKCADSRHGGSRDGD</sequence>
<evidence type="ECO:0008006" key="5">
    <source>
        <dbReference type="Google" id="ProtNLM"/>
    </source>
</evidence>
<accession>A0ABP8U367</accession>
<evidence type="ECO:0000256" key="1">
    <source>
        <dbReference type="SAM" id="MobiDB-lite"/>
    </source>
</evidence>
<feature type="compositionally biased region" description="Basic and acidic residues" evidence="1">
    <location>
        <begin position="68"/>
        <end position="80"/>
    </location>
</feature>
<proteinExistence type="predicted"/>
<protein>
    <recommendedName>
        <fullName evidence="5">HNH endonuclease</fullName>
    </recommendedName>
</protein>
<keyword evidence="2" id="KW-0732">Signal</keyword>
<reference evidence="4" key="1">
    <citation type="journal article" date="2019" name="Int. J. Syst. Evol. Microbiol.">
        <title>The Global Catalogue of Microorganisms (GCM) 10K type strain sequencing project: providing services to taxonomists for standard genome sequencing and annotation.</title>
        <authorList>
            <consortium name="The Broad Institute Genomics Platform"/>
            <consortium name="The Broad Institute Genome Sequencing Center for Infectious Disease"/>
            <person name="Wu L."/>
            <person name="Ma J."/>
        </authorList>
    </citation>
    <scope>NUCLEOTIDE SEQUENCE [LARGE SCALE GENOMIC DNA]</scope>
    <source>
        <strain evidence="4">JCM 17939</strain>
    </source>
</reference>
<feature type="signal peptide" evidence="2">
    <location>
        <begin position="1"/>
        <end position="27"/>
    </location>
</feature>
<feature type="compositionally biased region" description="Low complexity" evidence="1">
    <location>
        <begin position="34"/>
        <end position="48"/>
    </location>
</feature>
<evidence type="ECO:0000313" key="4">
    <source>
        <dbReference type="Proteomes" id="UP001501442"/>
    </source>
</evidence>
<gene>
    <name evidence="3" type="ORF">GCM10023196_009430</name>
</gene>
<name>A0ABP8U367_9ACTN</name>
<keyword evidence="4" id="KW-1185">Reference proteome</keyword>
<feature type="region of interest" description="Disordered" evidence="1">
    <location>
        <begin position="34"/>
        <end position="87"/>
    </location>
</feature>
<dbReference type="Proteomes" id="UP001501442">
    <property type="component" value="Unassembled WGS sequence"/>
</dbReference>